<dbReference type="FunFam" id="3.20.16.10:FF:000001">
    <property type="entry name" value="Capsid scaffolding protein"/>
    <property type="match status" value="1"/>
</dbReference>
<keyword evidence="6 9" id="KW-0720">Serine protease</keyword>
<feature type="compositionally biased region" description="Basic and acidic residues" evidence="10">
    <location>
        <begin position="556"/>
        <end position="567"/>
    </location>
</feature>
<dbReference type="Gene3D" id="3.20.16.10">
    <property type="entry name" value="Herpesvirus/Caudovirus protease domain"/>
    <property type="match status" value="1"/>
</dbReference>
<keyword evidence="1 9" id="KW-0597">Phosphoprotein</keyword>
<comment type="function">
    <text evidence="9">Assembly protein: Plays a major role in capsid assembly. Acts as a scaffold protein by binding major capsid protein. Multimerizes in the nucleus such as major capsid protein forms the icosahedral T=16 capsid. Cleaved by assemblin after capsid completion. The cleavages products are evicted from the capsid before or during DNA packaging.</text>
</comment>
<dbReference type="HAMAP" id="MF_04008">
    <property type="entry name" value="HSV_SCAF"/>
    <property type="match status" value="1"/>
</dbReference>
<feature type="active site" description="Charge relay system" evidence="9">
    <location>
        <position position="58"/>
    </location>
</feature>
<dbReference type="GO" id="GO:0006508">
    <property type="term" value="P:proteolysis"/>
    <property type="evidence" value="ECO:0007669"/>
    <property type="project" value="UniProtKB-KW"/>
</dbReference>
<comment type="function">
    <text evidence="9">Assemblin: Protease that plays an essential role in virion assembly within the nucleus. Catalyzes the cleavage of the assembly protein after formation of the spherical procapsid. By that cleavage, the capsid matures and gains its icosahedral shape. The cleavage sites seem to include -Ala-Ser-, -Ala-Ala-, as well as Ala-Thr bonds. Assemblin and cleavages products are evicted from the capsid before or during DNA packaging.</text>
</comment>
<comment type="similarity">
    <text evidence="9">Belongs to the herpesviridae capsid scaffolding protein family.</text>
</comment>
<evidence type="ECO:0000313" key="11">
    <source>
        <dbReference type="EMBL" id="AAM00719.1"/>
    </source>
</evidence>
<feature type="chain" id="PRO_5035013919" description="Assembly protein" evidence="9">
    <location>
        <begin position="256"/>
        <end position="710"/>
    </location>
</feature>
<feature type="region of interest" description="Disordered" evidence="10">
    <location>
        <begin position="602"/>
        <end position="638"/>
    </location>
</feature>
<comment type="subcellular location">
    <molecule>Capsid scaffolding protein</molecule>
    <subcellularLocation>
        <location evidence="9">Host cytoplasm</location>
    </subcellularLocation>
</comment>
<evidence type="ECO:0000256" key="3">
    <source>
        <dbReference type="ARBA" id="ARBA00022612"/>
    </source>
</evidence>
<feature type="active site" description="Charge relay system" evidence="9">
    <location>
        <position position="159"/>
    </location>
</feature>
<feature type="region of interest" description="Interaction with major capsid protein" evidence="9">
    <location>
        <begin position="690"/>
        <end position="710"/>
    </location>
</feature>
<dbReference type="GO" id="GO:0039708">
    <property type="term" value="P:nuclear capsid assembly"/>
    <property type="evidence" value="ECO:0007669"/>
    <property type="project" value="UniProtKB-ARBA"/>
</dbReference>
<evidence type="ECO:0000256" key="9">
    <source>
        <dbReference type="HAMAP-Rule" id="MF_04008"/>
    </source>
</evidence>
<evidence type="ECO:0000313" key="13">
    <source>
        <dbReference type="Proteomes" id="UP000099188"/>
    </source>
</evidence>
<dbReference type="InterPro" id="IPR035443">
    <property type="entry name" value="Herpes_virus_sf"/>
</dbReference>
<dbReference type="KEGG" id="vg:935451"/>
<evidence type="ECO:0000256" key="10">
    <source>
        <dbReference type="SAM" id="MobiDB-lite"/>
    </source>
</evidence>
<keyword evidence="3 9" id="KW-1188">Viral release from host cell</keyword>
<keyword evidence="4 9" id="KW-0645">Protease</keyword>
<reference evidence="12" key="2">
    <citation type="submission" date="2021-05" db="EMBL/GenBank/DDBJ databases">
        <title>Cloning and multi-omic analysis of chimpanzee cytomegalovirus: a resource for comparative functional genomics.</title>
        <authorList>
            <person name="Phan Q.V."/>
        </authorList>
    </citation>
    <scope>NUCLEOTIDE SEQUENCE</scope>
    <source>
        <strain evidence="12">Heberling</strain>
    </source>
</reference>
<dbReference type="GO" id="GO:0042025">
    <property type="term" value="C:host cell nucleus"/>
    <property type="evidence" value="ECO:0007669"/>
    <property type="project" value="UniProtKB-SubCell"/>
</dbReference>
<dbReference type="Pfam" id="PF00716">
    <property type="entry name" value="Peptidase_S21"/>
    <property type="match status" value="1"/>
</dbReference>
<feature type="region of interest" description="Disordered" evidence="10">
    <location>
        <begin position="276"/>
        <end position="311"/>
    </location>
</feature>
<dbReference type="MEROPS" id="S21.002"/>
<dbReference type="SUPFAM" id="SSF50789">
    <property type="entry name" value="Herpes virus serine proteinase, assemblin"/>
    <property type="match status" value="1"/>
</dbReference>
<keyword evidence="8 9" id="KW-1035">Host cytoplasm</keyword>
<name>Q8QS19_9BETA</name>
<comment type="subunit">
    <molecule>Assembly protein</molecule>
    <text evidence="9">Homomultimer. Interacts with major capsid protein.</text>
</comment>
<dbReference type="RefSeq" id="NP_612713.1">
    <property type="nucleotide sequence ID" value="NC_003521.1"/>
</dbReference>
<comment type="subcellular location">
    <molecule>Assemblin</molecule>
    <subcellularLocation>
        <location evidence="9">Host nucleus</location>
    </subcellularLocation>
</comment>
<evidence type="ECO:0000313" key="12">
    <source>
        <dbReference type="EMBL" id="QXV67829.1"/>
    </source>
</evidence>
<dbReference type="Proteomes" id="UP000099188">
    <property type="component" value="Segment"/>
</dbReference>
<feature type="compositionally biased region" description="Low complexity" evidence="10">
    <location>
        <begin position="605"/>
        <end position="622"/>
    </location>
</feature>
<comment type="function">
    <text evidence="9">Capsid scaffolding protein: Acts as a scaffold protein by binding major capsid protein in the cytoplasm, inducing the nuclear localization of both proteins. Multimerizes in the nucleus such as major capsid protein forms the icosahedral T=16 capsid. Autocatalytic cleavage releases the assembly protein, and subsequently abolishes interaction with major capsid protein. Cleavages products are evicted from the capsid before or during DNA packaging.</text>
</comment>
<feature type="chain" id="PRO_5035013918" description="Capsid scaffolding protein" evidence="9">
    <location>
        <begin position="1"/>
        <end position="710"/>
    </location>
</feature>
<dbReference type="InterPro" id="IPR001847">
    <property type="entry name" value="Peptidase_S21"/>
</dbReference>
<comment type="caution">
    <text evidence="9">Lacks conserved residue(s) required for the propagation of feature annotation.</text>
</comment>
<dbReference type="EMBL" id="AF480884">
    <property type="protein sequence ID" value="AAM00719.1"/>
    <property type="molecule type" value="Genomic_DNA"/>
</dbReference>
<dbReference type="GO" id="GO:0004252">
    <property type="term" value="F:serine-type endopeptidase activity"/>
    <property type="evidence" value="ECO:0007669"/>
    <property type="project" value="UniProtKB-UniRule"/>
</dbReference>
<keyword evidence="13" id="KW-1185">Reference proteome</keyword>
<evidence type="ECO:0000256" key="7">
    <source>
        <dbReference type="ARBA" id="ARBA00022950"/>
    </source>
</evidence>
<evidence type="ECO:0000256" key="2">
    <source>
        <dbReference type="ARBA" id="ARBA00022562"/>
    </source>
</evidence>
<organism evidence="11 13">
    <name type="scientific">Panine betaherpesvirus 2</name>
    <name type="common">Chimpanzee cytomegalovirus</name>
    <dbReference type="NCBI Taxonomy" id="188763"/>
    <lineage>
        <taxon>Viruses</taxon>
        <taxon>Duplodnaviria</taxon>
        <taxon>Heunggongvirae</taxon>
        <taxon>Peploviricota</taxon>
        <taxon>Herviviricetes</taxon>
        <taxon>Herpesvirales</taxon>
        <taxon>Orthoherpesviridae</taxon>
        <taxon>Betaherpesvirinae</taxon>
        <taxon>Cytomegalovirus</taxon>
        <taxon>Cytomegalovirus paninebeta2</taxon>
    </lineage>
</organism>
<feature type="compositionally biased region" description="Pro residues" evidence="10">
    <location>
        <begin position="282"/>
        <end position="309"/>
    </location>
</feature>
<dbReference type="GO" id="GO:0042802">
    <property type="term" value="F:identical protein binding"/>
    <property type="evidence" value="ECO:0007669"/>
    <property type="project" value="UniProtKB-UniRule"/>
</dbReference>
<feature type="chain" id="PRO_5035013920" description="Assemblin" evidence="9">
    <location>
        <begin position="1"/>
        <end position="255"/>
    </location>
</feature>
<dbReference type="GeneID" id="935451"/>
<dbReference type="GO" id="GO:0019076">
    <property type="term" value="P:viral release from host cell"/>
    <property type="evidence" value="ECO:0007669"/>
    <property type="project" value="UniProtKB-UniRule"/>
</dbReference>
<comment type="subunit">
    <molecule>Capsid scaffolding protein</molecule>
    <text evidence="9">Homomultimer. Interacts with major capsid protein.</text>
</comment>
<evidence type="ECO:0000256" key="6">
    <source>
        <dbReference type="ARBA" id="ARBA00022825"/>
    </source>
</evidence>
<keyword evidence="7 9" id="KW-0118">Viral capsid assembly</keyword>
<comment type="catalytic activity">
    <reaction evidence="9">
        <text>Cleaves -Ala-|-Ser- and -Ala-|-Ala- bonds in the scaffold protein.</text>
        <dbReference type="EC" id="3.4.21.97"/>
    </reaction>
</comment>
<sequence length="710" mass="74423">MAGGDLSSPSSSVVYVGGFLTRYDQPPDEAELLLPRDVVERWLGSGGDGTPMPLNVNHDDAAVVGHVAAMKSVRDGLFCLGCVTSPRFLEIVSRASEKSELVSRGPPCKSLRPDKVVEFLSGSYAGLSLSSRRCCPSSVEASEAPSTSTAVPESAPFKHVALCSVGRRRGTLAVYGRDPDWVLQRFPDLTAADRDDLRAQWRGCGGAPAGDPFRSDSYGLLGNSVDALYIRERLPKLRYDKQLVGVTERESYVKASVSPEAAAEPAVTPCDIKADEAASAAQPPPPLPPPRRSAPAPSKPNPPSLPPPEAVEMSHPLTAAAAPGAAAIPPPPSSAVVPAPLTLPHDGVYLPKDAFFSLIGASRQPAVPATAPPSYPAVGAVPAYPHHPSPYSHQPPPPPPHPATGLSGGAYGGMHSVGYDDLAARHFGAYDPGVYWARRYDHLPPPPSYPAPYAAYGPPPPPPPQQQHHHHHRRRDMMDDAPSTWERYPYDGAPPPPPSQQHGGGGHRQKQRSGKRRKEASQSSSSDEDLSFPGEAEHGRARKKLKNHGGAQDGGGGEHHRGGGQHQRYDELRDAIHELKRDLFAARQGSALLSAAIPVPGVSHSAAPSPTTTTASSPAETPMITGDATPPPQTTPAGKVGAAERAAAAVAGVVNASCRVDHAVAGTSGGSSSTTTAAGLPAAALALQNPPKDMVDLNRRLFVAALNKME</sequence>
<evidence type="ECO:0000256" key="5">
    <source>
        <dbReference type="ARBA" id="ARBA00022801"/>
    </source>
</evidence>
<proteinExistence type="inferred from homology"/>
<comment type="subunit">
    <molecule>Assemblin</molecule>
    <text evidence="9">Exists in a monomer-dimer equilibrium with the dimer being the active species.</text>
</comment>
<feature type="active site" description="Charge relay system" evidence="9">
    <location>
        <position position="128"/>
    </location>
</feature>
<reference evidence="11 13" key="1">
    <citation type="journal article" date="2003" name="J. Gen. Virol.">
        <title>The human cytomegalovirus genome revisited: comparison with the chimpanzee cytomegalovirus genome.</title>
        <authorList>
            <person name="Davison A.J."/>
            <person name="Dolan A."/>
            <person name="Akter P."/>
            <person name="Addison C."/>
            <person name="Dargan D.J."/>
            <person name="Alcendor D.J."/>
            <person name="McGeoch D.J."/>
            <person name="Hayward G.S."/>
        </authorList>
    </citation>
    <scope>NUCLEOTIDE SEQUENCE [LARGE SCALE GENOMIC DNA]</scope>
    <source>
        <strain evidence="11">Heberling</strain>
    </source>
</reference>
<dbReference type="PRINTS" id="PR00236">
    <property type="entry name" value="HSVCAPSIDP40"/>
</dbReference>
<feature type="compositionally biased region" description="Basic residues" evidence="10">
    <location>
        <begin position="505"/>
        <end position="518"/>
    </location>
</feature>
<feature type="region of interest" description="Disordered" evidence="10">
    <location>
        <begin position="386"/>
        <end position="409"/>
    </location>
</feature>
<dbReference type="GO" id="GO:0030430">
    <property type="term" value="C:host cell cytoplasm"/>
    <property type="evidence" value="ECO:0007669"/>
    <property type="project" value="UniProtKB-SubCell"/>
</dbReference>
<comment type="subcellular location">
    <molecule>Assembly protein</molecule>
    <subcellularLocation>
        <location evidence="9">Host nucleus</location>
    </subcellularLocation>
</comment>
<dbReference type="EMBL" id="MZ151943">
    <property type="protein sequence ID" value="QXV67829.1"/>
    <property type="molecule type" value="Genomic_DNA"/>
</dbReference>
<dbReference type="EC" id="3.4.21.97" evidence="9"/>
<evidence type="ECO:0000256" key="4">
    <source>
        <dbReference type="ARBA" id="ARBA00022670"/>
    </source>
</evidence>
<gene>
    <name evidence="11" type="primary">UL80</name>
    <name evidence="11" type="ORF">CCMVgp071</name>
</gene>
<evidence type="ECO:0000256" key="1">
    <source>
        <dbReference type="ARBA" id="ARBA00022553"/>
    </source>
</evidence>
<protein>
    <recommendedName>
        <fullName evidence="9">Capsid scaffolding protein</fullName>
    </recommendedName>
    <alternativeName>
        <fullName evidence="9">Protease precursor</fullName>
        <shortName evidence="9">pPR</shortName>
    </alternativeName>
    <component>
        <recommendedName>
            <fullName evidence="9">Assemblin</fullName>
            <ecNumber evidence="9">3.4.21.97</ecNumber>
        </recommendedName>
        <alternativeName>
            <fullName evidence="9">Protease</fullName>
            <shortName evidence="9">Pr</shortName>
        </alternativeName>
    </component>
    <component>
        <recommendedName>
            <fullName evidence="9">Assembly protein</fullName>
            <shortName evidence="9">AP</shortName>
        </recommendedName>
        <alternativeName>
            <fullName evidence="9">Capsid assembly protein</fullName>
        </alternativeName>
    </component>
</protein>
<accession>Q8QS19</accession>
<comment type="PTM">
    <text evidence="9">Capsid scaffolding protein: Capsid scaffolding protein is cleaved by assemblin after formation of the spherical procapsid. As a result, the capsid obtains its mature, icosahedral shape. Cleavages occur at two or more sites: release (R-site) and maturation (M-site).</text>
</comment>
<dbReference type="OrthoDB" id="6016at10239"/>
<feature type="compositionally biased region" description="Pro residues" evidence="10">
    <location>
        <begin position="386"/>
        <end position="402"/>
    </location>
</feature>
<keyword evidence="2 9" id="KW-1048">Host nucleus</keyword>
<feature type="site" description="Cleavage; by assemblin; Release site" evidence="9">
    <location>
        <begin position="255"/>
        <end position="256"/>
    </location>
</feature>
<comment type="domain">
    <text evidence="9">Region of interaction between pPR and pAP is called Amino conserved domain (ACD). The region of interaction with major capsid protein is called carboxyl conserved domain (CCD).</text>
</comment>
<evidence type="ECO:0000256" key="8">
    <source>
        <dbReference type="ARBA" id="ARBA00023200"/>
    </source>
</evidence>
<feature type="region of interest" description="Disordered" evidence="10">
    <location>
        <begin position="448"/>
        <end position="567"/>
    </location>
</feature>
<keyword evidence="5 9" id="KW-0378">Hydrolase</keyword>